<evidence type="ECO:0000313" key="5">
    <source>
        <dbReference type="EMBL" id="TMI84099.1"/>
    </source>
</evidence>
<dbReference type="GO" id="GO:0005524">
    <property type="term" value="F:ATP binding"/>
    <property type="evidence" value="ECO:0007669"/>
    <property type="project" value="UniProtKB-KW"/>
</dbReference>
<evidence type="ECO:0000256" key="1">
    <source>
        <dbReference type="ARBA" id="ARBA00022448"/>
    </source>
</evidence>
<evidence type="ECO:0000313" key="6">
    <source>
        <dbReference type="Proteomes" id="UP000318093"/>
    </source>
</evidence>
<dbReference type="Proteomes" id="UP000318093">
    <property type="component" value="Unassembled WGS sequence"/>
</dbReference>
<comment type="caution">
    <text evidence="5">The sequence shown here is derived from an EMBL/GenBank/DDBJ whole genome shotgun (WGS) entry which is preliminary data.</text>
</comment>
<dbReference type="GO" id="GO:0016887">
    <property type="term" value="F:ATP hydrolysis activity"/>
    <property type="evidence" value="ECO:0007669"/>
    <property type="project" value="InterPro"/>
</dbReference>
<accession>A0A537JKM8</accession>
<dbReference type="AlphaFoldDB" id="A0A537JKM8"/>
<reference evidence="5 6" key="1">
    <citation type="journal article" date="2019" name="Nat. Microbiol.">
        <title>Mediterranean grassland soil C-N compound turnover is dependent on rainfall and depth, and is mediated by genomically divergent microorganisms.</title>
        <authorList>
            <person name="Diamond S."/>
            <person name="Andeer P.F."/>
            <person name="Li Z."/>
            <person name="Crits-Christoph A."/>
            <person name="Burstein D."/>
            <person name="Anantharaman K."/>
            <person name="Lane K.R."/>
            <person name="Thomas B.C."/>
            <person name="Pan C."/>
            <person name="Northen T.R."/>
            <person name="Banfield J.F."/>
        </authorList>
    </citation>
    <scope>NUCLEOTIDE SEQUENCE [LARGE SCALE GENOMIC DNA]</scope>
    <source>
        <strain evidence="5">NP_6</strain>
    </source>
</reference>
<dbReference type="PROSITE" id="PS50893">
    <property type="entry name" value="ABC_TRANSPORTER_2"/>
    <property type="match status" value="1"/>
</dbReference>
<keyword evidence="1" id="KW-0813">Transport</keyword>
<gene>
    <name evidence="5" type="ORF">E6H03_02620</name>
</gene>
<dbReference type="PROSITE" id="PS00211">
    <property type="entry name" value="ABC_TRANSPORTER_1"/>
    <property type="match status" value="1"/>
</dbReference>
<dbReference type="PANTHER" id="PTHR24220">
    <property type="entry name" value="IMPORT ATP-BINDING PROTEIN"/>
    <property type="match status" value="1"/>
</dbReference>
<dbReference type="GO" id="GO:0098796">
    <property type="term" value="C:membrane protein complex"/>
    <property type="evidence" value="ECO:0007669"/>
    <property type="project" value="UniProtKB-ARBA"/>
</dbReference>
<dbReference type="InterPro" id="IPR027417">
    <property type="entry name" value="P-loop_NTPase"/>
</dbReference>
<dbReference type="GO" id="GO:0022857">
    <property type="term" value="F:transmembrane transporter activity"/>
    <property type="evidence" value="ECO:0007669"/>
    <property type="project" value="TreeGrafter"/>
</dbReference>
<dbReference type="InterPro" id="IPR015854">
    <property type="entry name" value="ABC_transpr_LolD-like"/>
</dbReference>
<protein>
    <submittedName>
        <fullName evidence="5">ABC transporter ATP-binding protein</fullName>
    </submittedName>
</protein>
<proteinExistence type="predicted"/>
<dbReference type="Pfam" id="PF00005">
    <property type="entry name" value="ABC_tran"/>
    <property type="match status" value="1"/>
</dbReference>
<dbReference type="InterPro" id="IPR003439">
    <property type="entry name" value="ABC_transporter-like_ATP-bd"/>
</dbReference>
<dbReference type="SMART" id="SM00382">
    <property type="entry name" value="AAA"/>
    <property type="match status" value="1"/>
</dbReference>
<keyword evidence="2" id="KW-0547">Nucleotide-binding</keyword>
<dbReference type="InterPro" id="IPR017911">
    <property type="entry name" value="MacB-like_ATP-bd"/>
</dbReference>
<dbReference type="FunFam" id="3.40.50.300:FF:000032">
    <property type="entry name" value="Export ABC transporter ATP-binding protein"/>
    <property type="match status" value="1"/>
</dbReference>
<dbReference type="EMBL" id="VBAN01000078">
    <property type="protein sequence ID" value="TMI84099.1"/>
    <property type="molecule type" value="Genomic_DNA"/>
</dbReference>
<dbReference type="Gene3D" id="3.40.50.300">
    <property type="entry name" value="P-loop containing nucleotide triphosphate hydrolases"/>
    <property type="match status" value="1"/>
</dbReference>
<dbReference type="SUPFAM" id="SSF52540">
    <property type="entry name" value="P-loop containing nucleoside triphosphate hydrolases"/>
    <property type="match status" value="1"/>
</dbReference>
<evidence type="ECO:0000256" key="2">
    <source>
        <dbReference type="ARBA" id="ARBA00022741"/>
    </source>
</evidence>
<dbReference type="CDD" id="cd03255">
    <property type="entry name" value="ABC_MJ0796_LolCDE_FtsE"/>
    <property type="match status" value="1"/>
</dbReference>
<dbReference type="PANTHER" id="PTHR24220:SF86">
    <property type="entry name" value="ABC TRANSPORTER ABCH.1"/>
    <property type="match status" value="1"/>
</dbReference>
<sequence>MCRDRRTGRPDRGGVTLAVERGTLLSIAGPSGCGKSTLLHLLGGVDRPTTGSVTILGHRTDALGDAALARIRLRHVGFVFQRFFLLPMLTAEENVALPMMEARVPAAERRRRGRALLERVGLGDRMRHRPGQLSGGEMQRVAIARAIANHPDLLLADEPTGELDEATGREVGGLLRALSRDGIAVVLVTHNPDLAALADRQVRMRDGVLA</sequence>
<evidence type="ECO:0000259" key="4">
    <source>
        <dbReference type="PROSITE" id="PS50893"/>
    </source>
</evidence>
<organism evidence="5 6">
    <name type="scientific">Candidatus Segetimicrobium genomatis</name>
    <dbReference type="NCBI Taxonomy" id="2569760"/>
    <lineage>
        <taxon>Bacteria</taxon>
        <taxon>Bacillati</taxon>
        <taxon>Candidatus Sysuimicrobiota</taxon>
        <taxon>Candidatus Sysuimicrobiia</taxon>
        <taxon>Candidatus Sysuimicrobiales</taxon>
        <taxon>Candidatus Segetimicrobiaceae</taxon>
        <taxon>Candidatus Segetimicrobium</taxon>
    </lineage>
</organism>
<name>A0A537JKM8_9BACT</name>
<dbReference type="InterPro" id="IPR017871">
    <property type="entry name" value="ABC_transporter-like_CS"/>
</dbReference>
<evidence type="ECO:0000256" key="3">
    <source>
        <dbReference type="ARBA" id="ARBA00022840"/>
    </source>
</evidence>
<feature type="domain" description="ABC transporter" evidence="4">
    <location>
        <begin position="2"/>
        <end position="210"/>
    </location>
</feature>
<dbReference type="GO" id="GO:0005886">
    <property type="term" value="C:plasma membrane"/>
    <property type="evidence" value="ECO:0007669"/>
    <property type="project" value="TreeGrafter"/>
</dbReference>
<keyword evidence="3 5" id="KW-0067">ATP-binding</keyword>
<dbReference type="InterPro" id="IPR003593">
    <property type="entry name" value="AAA+_ATPase"/>
</dbReference>